<protein>
    <recommendedName>
        <fullName evidence="14">Glycosylated lysosomal membrane protein</fullName>
    </recommendedName>
</protein>
<evidence type="ECO:0000256" key="11">
    <source>
        <dbReference type="SAM" id="MobiDB-lite"/>
    </source>
</evidence>
<keyword evidence="4" id="KW-1133">Transmembrane helix</keyword>
<evidence type="ECO:0000256" key="2">
    <source>
        <dbReference type="ARBA" id="ARBA00022692"/>
    </source>
</evidence>
<keyword evidence="3" id="KW-0732">Signal</keyword>
<reference evidence="12" key="2">
    <citation type="submission" date="2025-09" db="UniProtKB">
        <authorList>
            <consortium name="Ensembl"/>
        </authorList>
    </citation>
    <scope>IDENTIFICATION</scope>
</reference>
<feature type="compositionally biased region" description="Gly residues" evidence="11">
    <location>
        <begin position="197"/>
        <end position="210"/>
    </location>
</feature>
<keyword evidence="5" id="KW-0472">Membrane</keyword>
<feature type="region of interest" description="Disordered" evidence="11">
    <location>
        <begin position="1"/>
        <end position="45"/>
    </location>
</feature>
<comment type="function">
    <text evidence="8">Required to protect lysosomal transporter MFSD1 from lysosomal proteolysis and for MFSD1 lysosomal localization.</text>
</comment>
<evidence type="ECO:0000256" key="9">
    <source>
        <dbReference type="ARBA" id="ARBA00024189"/>
    </source>
</evidence>
<evidence type="ECO:0000256" key="5">
    <source>
        <dbReference type="ARBA" id="ARBA00023136"/>
    </source>
</evidence>
<evidence type="ECO:0000256" key="8">
    <source>
        <dbReference type="ARBA" id="ARBA00024176"/>
    </source>
</evidence>
<evidence type="ECO:0000256" key="4">
    <source>
        <dbReference type="ARBA" id="ARBA00022989"/>
    </source>
</evidence>
<proteinExistence type="inferred from homology"/>
<keyword evidence="6" id="KW-0325">Glycoprotein</keyword>
<dbReference type="InterPro" id="IPR029382">
    <property type="entry name" value="NCU-G1"/>
</dbReference>
<dbReference type="PANTHER" id="PTHR31981">
    <property type="entry name" value="GLYCOSYLATED LYSOSOMAL MEMBRANE PROTEIN"/>
    <property type="match status" value="1"/>
</dbReference>
<evidence type="ECO:0000256" key="1">
    <source>
        <dbReference type="ARBA" id="ARBA00010599"/>
    </source>
</evidence>
<organism evidence="12 13">
    <name type="scientific">Junco hyemalis</name>
    <name type="common">Dark-eyed junco</name>
    <dbReference type="NCBI Taxonomy" id="40217"/>
    <lineage>
        <taxon>Eukaryota</taxon>
        <taxon>Metazoa</taxon>
        <taxon>Chordata</taxon>
        <taxon>Craniata</taxon>
        <taxon>Vertebrata</taxon>
        <taxon>Euteleostomi</taxon>
        <taxon>Archelosauria</taxon>
        <taxon>Archosauria</taxon>
        <taxon>Dinosauria</taxon>
        <taxon>Saurischia</taxon>
        <taxon>Theropoda</taxon>
        <taxon>Coelurosauria</taxon>
        <taxon>Aves</taxon>
        <taxon>Neognathae</taxon>
        <taxon>Neoaves</taxon>
        <taxon>Telluraves</taxon>
        <taxon>Australaves</taxon>
        <taxon>Passeriformes</taxon>
        <taxon>Passerellidae</taxon>
        <taxon>Junco</taxon>
    </lineage>
</organism>
<dbReference type="AlphaFoldDB" id="A0A8C5NND2"/>
<evidence type="ECO:0000256" key="6">
    <source>
        <dbReference type="ARBA" id="ARBA00023180"/>
    </source>
</evidence>
<comment type="similarity">
    <text evidence="1">Belongs to the GLMP family.</text>
</comment>
<evidence type="ECO:0000313" key="13">
    <source>
        <dbReference type="Proteomes" id="UP000694408"/>
    </source>
</evidence>
<sequence length="379" mass="39991">QGLHERGPPGWGGGAPKPLILPQTPHPAPQDGEGAPVPAPQVSMEYNPGWNSSSVNLLHVRAVGPEDTLHYVWSSIGAPSVLLVATRSPSSALRVNWTQLLSPSPAGAVWIDPPDSVVYSTAVVFTKVLLARGCSGTAGPSPLPSLQLFEFSESLNHTLNRTALTAELRGVPASDPGGAFANGSLAFRVRHRQGARQGAGGTSKGQGAHPGGRELVQRAEGTFRGQGTSISEKISNRWDFGMLVHGQELDLITLVGPSSSENSVISILQISKPSQAAPLHHLLGKTPDTSPAFQAPLNLIFQPKTNVSEAARPKWAPKRCCGSSPVCSLPVEPNPLETQHGGFAGGWRVQLKQGINSTYRMELAAEQLNFPSSSKVLSK</sequence>
<keyword evidence="13" id="KW-1185">Reference proteome</keyword>
<evidence type="ECO:0000256" key="7">
    <source>
        <dbReference type="ARBA" id="ARBA00023228"/>
    </source>
</evidence>
<dbReference type="Pfam" id="PF15065">
    <property type="entry name" value="NCU-G1"/>
    <property type="match status" value="1"/>
</dbReference>
<keyword evidence="7" id="KW-0458">Lysosome</keyword>
<reference evidence="12" key="1">
    <citation type="submission" date="2025-08" db="UniProtKB">
        <authorList>
            <consortium name="Ensembl"/>
        </authorList>
    </citation>
    <scope>IDENTIFICATION</scope>
</reference>
<dbReference type="GO" id="GO:0005765">
    <property type="term" value="C:lysosomal membrane"/>
    <property type="evidence" value="ECO:0007669"/>
    <property type="project" value="UniProtKB-SubCell"/>
</dbReference>
<comment type="subunit">
    <text evidence="10">Interacts (via lumenal domain) with lysosomal protein MFSD1; the interaction starts while both proteins are still in the endoplasmic reticulum and is required for stabilization of MFSD1 in lysosomes but has no direct effect on its targeting to lysosomes or transporter activity.</text>
</comment>
<comment type="subcellular location">
    <subcellularLocation>
        <location evidence="9">Lysosome membrane</location>
        <topology evidence="9">Single-pass type I membrane protein</topology>
        <orientation evidence="9">Lumenal side</orientation>
    </subcellularLocation>
</comment>
<dbReference type="Proteomes" id="UP000694408">
    <property type="component" value="Unplaced"/>
</dbReference>
<accession>A0A8C5NND2</accession>
<evidence type="ECO:0000256" key="3">
    <source>
        <dbReference type="ARBA" id="ARBA00022729"/>
    </source>
</evidence>
<keyword evidence="2" id="KW-0812">Transmembrane</keyword>
<evidence type="ECO:0000256" key="10">
    <source>
        <dbReference type="ARBA" id="ARBA00044960"/>
    </source>
</evidence>
<name>A0A8C5NND2_JUNHY</name>
<dbReference type="Ensembl" id="ENSJHYT00000015075.1">
    <property type="protein sequence ID" value="ENSJHYP00000012457.1"/>
    <property type="gene ID" value="ENSJHYG00000009718.1"/>
</dbReference>
<evidence type="ECO:0008006" key="14">
    <source>
        <dbReference type="Google" id="ProtNLM"/>
    </source>
</evidence>
<feature type="region of interest" description="Disordered" evidence="11">
    <location>
        <begin position="193"/>
        <end position="213"/>
    </location>
</feature>
<dbReference type="PANTHER" id="PTHR31981:SF1">
    <property type="entry name" value="GLYCOSYLATED LYSOSOMAL MEMBRANE PROTEIN"/>
    <property type="match status" value="1"/>
</dbReference>
<evidence type="ECO:0000313" key="12">
    <source>
        <dbReference type="Ensembl" id="ENSJHYP00000012457.1"/>
    </source>
</evidence>